<sequence>METLLTDDLRVNFNSNQLRPRAVAYFGNFNQLRNMPFPMKIQPIDFSPSEEVALPRLETVKPVVKSRFKRLFERPFPSVLRNSAAEKVDAVAADELPFSKECTAEFEPSSVCLAKMVQNFIEESNEKHQSGAVRCSRNRPNCFNRNCNESSDDELDGFGFSDSNLNTAAEASEILKSLVPCGSVNERNLLAHTAKIVEKNKISKRKDDFCRKIVTDGLLALGYDASICKSRWEKSPSYPAGEYEYIDVIMDGERLLIDIDFRSEFEIARSTKTYKSILQMLPFIFVGKADRLQRIIAIVSEAGKQSLKKKGMHVPPWRKAEYVSAKWLSPCNRATPSPSPSLAPVPTPTPTPITGTLEESEFDTKAKQKDQPIIELNSEDENLVEDAELGEPIFALSECSEEDWKENVEKEEWKPPETKPKSSQTGIKILTAARDLGIVESEHKRIKELNFMVDRDYIIISGRKEVARARCDCE</sequence>
<dbReference type="Pfam" id="PF04720">
    <property type="entry name" value="PDDEXK_6"/>
    <property type="match status" value="1"/>
</dbReference>
<organism evidence="1 2">
    <name type="scientific">Hibiscus sabdariffa</name>
    <name type="common">roselle</name>
    <dbReference type="NCBI Taxonomy" id="183260"/>
    <lineage>
        <taxon>Eukaryota</taxon>
        <taxon>Viridiplantae</taxon>
        <taxon>Streptophyta</taxon>
        <taxon>Embryophyta</taxon>
        <taxon>Tracheophyta</taxon>
        <taxon>Spermatophyta</taxon>
        <taxon>Magnoliopsida</taxon>
        <taxon>eudicotyledons</taxon>
        <taxon>Gunneridae</taxon>
        <taxon>Pentapetalae</taxon>
        <taxon>rosids</taxon>
        <taxon>malvids</taxon>
        <taxon>Malvales</taxon>
        <taxon>Malvaceae</taxon>
        <taxon>Malvoideae</taxon>
        <taxon>Hibiscus</taxon>
    </lineage>
</organism>
<evidence type="ECO:0000313" key="1">
    <source>
        <dbReference type="EMBL" id="KAK8506195.1"/>
    </source>
</evidence>
<accession>A0ABR2BGA5</accession>
<name>A0ABR2BGA5_9ROSI</name>
<dbReference type="InterPro" id="IPR006502">
    <property type="entry name" value="PDDEXK-like"/>
</dbReference>
<reference evidence="1 2" key="1">
    <citation type="journal article" date="2024" name="G3 (Bethesda)">
        <title>Genome assembly of Hibiscus sabdariffa L. provides insights into metabolisms of medicinal natural products.</title>
        <authorList>
            <person name="Kim T."/>
        </authorList>
    </citation>
    <scope>NUCLEOTIDE SEQUENCE [LARGE SCALE GENOMIC DNA]</scope>
    <source>
        <strain evidence="1">TK-2024</strain>
        <tissue evidence="1">Old leaves</tissue>
    </source>
</reference>
<dbReference type="Proteomes" id="UP001472677">
    <property type="component" value="Unassembled WGS sequence"/>
</dbReference>
<proteinExistence type="predicted"/>
<dbReference type="PANTHER" id="PTHR31579:SF14">
    <property type="entry name" value="RNA POLYMERASE SUBUNIT BETA-BETA PROTEIN, PUTATIVE (DUF506)-RELATED"/>
    <property type="match status" value="1"/>
</dbReference>
<protein>
    <recommendedName>
        <fullName evidence="3">DNA-directed RNA polymerase</fullName>
    </recommendedName>
</protein>
<evidence type="ECO:0008006" key="3">
    <source>
        <dbReference type="Google" id="ProtNLM"/>
    </source>
</evidence>
<keyword evidence="2" id="KW-1185">Reference proteome</keyword>
<gene>
    <name evidence="1" type="ORF">V6N12_074245</name>
</gene>
<dbReference type="EMBL" id="JBBPBM010000120">
    <property type="protein sequence ID" value="KAK8506195.1"/>
    <property type="molecule type" value="Genomic_DNA"/>
</dbReference>
<evidence type="ECO:0000313" key="2">
    <source>
        <dbReference type="Proteomes" id="UP001472677"/>
    </source>
</evidence>
<dbReference type="PANTHER" id="PTHR31579">
    <property type="entry name" value="OS03G0796600 PROTEIN"/>
    <property type="match status" value="1"/>
</dbReference>
<dbReference type="NCBIfam" id="TIGR01615">
    <property type="entry name" value="A_thal_3542"/>
    <property type="match status" value="1"/>
</dbReference>
<feature type="non-terminal residue" evidence="1">
    <location>
        <position position="474"/>
    </location>
</feature>
<comment type="caution">
    <text evidence="1">The sequence shown here is derived from an EMBL/GenBank/DDBJ whole genome shotgun (WGS) entry which is preliminary data.</text>
</comment>